<proteinExistence type="predicted"/>
<sequence length="164" mass="17863">MDALTSRCSRCDRDTMMKNKGQKLMQTNKILNYTPAILSPIVDMRPSGDSPPSGIGGEGPPIPSMADLMAVIQGSKAEVVHKIDVVAIEVNLLNADLRKVTEGLVQTEKNMKTLQQEVGVLPSTVLDMQKLPACLETGVSIYEREDTENELERDCAASPRDPPL</sequence>
<organism evidence="2 3">
    <name type="scientific">Pleurodeles waltl</name>
    <name type="common">Iberian ribbed newt</name>
    <dbReference type="NCBI Taxonomy" id="8319"/>
    <lineage>
        <taxon>Eukaryota</taxon>
        <taxon>Metazoa</taxon>
        <taxon>Chordata</taxon>
        <taxon>Craniata</taxon>
        <taxon>Vertebrata</taxon>
        <taxon>Euteleostomi</taxon>
        <taxon>Amphibia</taxon>
        <taxon>Batrachia</taxon>
        <taxon>Caudata</taxon>
        <taxon>Salamandroidea</taxon>
        <taxon>Salamandridae</taxon>
        <taxon>Pleurodelinae</taxon>
        <taxon>Pleurodeles</taxon>
    </lineage>
</organism>
<dbReference type="EMBL" id="JANPWB010000009">
    <property type="protein sequence ID" value="KAJ1156057.1"/>
    <property type="molecule type" value="Genomic_DNA"/>
</dbReference>
<protein>
    <submittedName>
        <fullName evidence="2">Uncharacterized protein</fullName>
    </submittedName>
</protein>
<name>A0AAV7RU42_PLEWA</name>
<dbReference type="AlphaFoldDB" id="A0AAV7RU42"/>
<gene>
    <name evidence="2" type="ORF">NDU88_008782</name>
</gene>
<dbReference type="Proteomes" id="UP001066276">
    <property type="component" value="Chromosome 5"/>
</dbReference>
<comment type="caution">
    <text evidence="2">The sequence shown here is derived from an EMBL/GenBank/DDBJ whole genome shotgun (WGS) entry which is preliminary data.</text>
</comment>
<accession>A0AAV7RU42</accession>
<evidence type="ECO:0000313" key="2">
    <source>
        <dbReference type="EMBL" id="KAJ1156057.1"/>
    </source>
</evidence>
<keyword evidence="3" id="KW-1185">Reference proteome</keyword>
<evidence type="ECO:0000256" key="1">
    <source>
        <dbReference type="SAM" id="MobiDB-lite"/>
    </source>
</evidence>
<feature type="region of interest" description="Disordered" evidence="1">
    <location>
        <begin position="145"/>
        <end position="164"/>
    </location>
</feature>
<evidence type="ECO:0000313" key="3">
    <source>
        <dbReference type="Proteomes" id="UP001066276"/>
    </source>
</evidence>
<reference evidence="2" key="1">
    <citation type="journal article" date="2022" name="bioRxiv">
        <title>Sequencing and chromosome-scale assembly of the giantPleurodeles waltlgenome.</title>
        <authorList>
            <person name="Brown T."/>
            <person name="Elewa A."/>
            <person name="Iarovenko S."/>
            <person name="Subramanian E."/>
            <person name="Araus A.J."/>
            <person name="Petzold A."/>
            <person name="Susuki M."/>
            <person name="Suzuki K.-i.T."/>
            <person name="Hayashi T."/>
            <person name="Toyoda A."/>
            <person name="Oliveira C."/>
            <person name="Osipova E."/>
            <person name="Leigh N.D."/>
            <person name="Simon A."/>
            <person name="Yun M.H."/>
        </authorList>
    </citation>
    <scope>NUCLEOTIDE SEQUENCE</scope>
    <source>
        <strain evidence="2">20211129_DDA</strain>
        <tissue evidence="2">Liver</tissue>
    </source>
</reference>